<evidence type="ECO:0008006" key="4">
    <source>
        <dbReference type="Google" id="ProtNLM"/>
    </source>
</evidence>
<dbReference type="STRING" id="226505.SAMN05444394_1251"/>
<dbReference type="EMBL" id="FSRC01000001">
    <property type="protein sequence ID" value="SIN72897.1"/>
    <property type="molecule type" value="Genomic_DNA"/>
</dbReference>
<dbReference type="OrthoDB" id="821990at2"/>
<accession>A0A1N6DQA1</accession>
<dbReference type="AlphaFoldDB" id="A0A1N6DQA1"/>
<organism evidence="2 3">
    <name type="scientific">Algoriphagus halophilus</name>
    <dbReference type="NCBI Taxonomy" id="226505"/>
    <lineage>
        <taxon>Bacteria</taxon>
        <taxon>Pseudomonadati</taxon>
        <taxon>Bacteroidota</taxon>
        <taxon>Cytophagia</taxon>
        <taxon>Cytophagales</taxon>
        <taxon>Cyclobacteriaceae</taxon>
        <taxon>Algoriphagus</taxon>
    </lineage>
</organism>
<feature type="signal peptide" evidence="1">
    <location>
        <begin position="1"/>
        <end position="20"/>
    </location>
</feature>
<sequence length="202" mass="23128">MKKPFLTLLFLVLLPFLAVSQTENRKDYRNFPLTLSIQFHAFSMPFKNFKTNFQNIGIGLGTEVSHSSKHNWVQEFSLIWVRNKTIGNGLFFLTQTAWRPYLSNPVFGEFKAGIGYHLAFRPRDSFKMVDGNWESVGKKGKGMLAIPLGIGLGSNHYSENIYSSPFINYQFMLLKGFNKTVPIIPETLIQLGTRIHFNSQIQ</sequence>
<dbReference type="Proteomes" id="UP000185221">
    <property type="component" value="Unassembled WGS sequence"/>
</dbReference>
<evidence type="ECO:0000256" key="1">
    <source>
        <dbReference type="SAM" id="SignalP"/>
    </source>
</evidence>
<protein>
    <recommendedName>
        <fullName evidence="4">Outer membrane protein beta-barrel domain-containing protein</fullName>
    </recommendedName>
</protein>
<keyword evidence="3" id="KW-1185">Reference proteome</keyword>
<dbReference type="RefSeq" id="WP_074223926.1">
    <property type="nucleotide sequence ID" value="NZ_FSRC01000001.1"/>
</dbReference>
<gene>
    <name evidence="2" type="ORF">SAMN05444394_1251</name>
</gene>
<evidence type="ECO:0000313" key="3">
    <source>
        <dbReference type="Proteomes" id="UP000185221"/>
    </source>
</evidence>
<feature type="chain" id="PRO_5012613471" description="Outer membrane protein beta-barrel domain-containing protein" evidence="1">
    <location>
        <begin position="21"/>
        <end position="202"/>
    </location>
</feature>
<reference evidence="3" key="1">
    <citation type="submission" date="2016-11" db="EMBL/GenBank/DDBJ databases">
        <authorList>
            <person name="Varghese N."/>
            <person name="Submissions S."/>
        </authorList>
    </citation>
    <scope>NUCLEOTIDE SEQUENCE [LARGE SCALE GENOMIC DNA]</scope>
    <source>
        <strain evidence="3">DSM 15292</strain>
    </source>
</reference>
<evidence type="ECO:0000313" key="2">
    <source>
        <dbReference type="EMBL" id="SIN72897.1"/>
    </source>
</evidence>
<keyword evidence="1" id="KW-0732">Signal</keyword>
<name>A0A1N6DQA1_9BACT</name>
<proteinExistence type="predicted"/>